<feature type="chain" id="PRO_5002471864" evidence="2">
    <location>
        <begin position="32"/>
        <end position="355"/>
    </location>
</feature>
<dbReference type="InterPro" id="IPR021759">
    <property type="entry name" value="WxLIP_HBD"/>
</dbReference>
<keyword evidence="1" id="KW-0812">Transmembrane</keyword>
<dbReference type="RefSeq" id="WP_045923136.1">
    <property type="nucleotide sequence ID" value="NZ_KQ033878.1"/>
</dbReference>
<evidence type="ECO:0000259" key="4">
    <source>
        <dbReference type="Pfam" id="PF11797"/>
    </source>
</evidence>
<dbReference type="Proteomes" id="UP000033695">
    <property type="component" value="Unassembled WGS sequence"/>
</dbReference>
<reference evidence="5 6" key="1">
    <citation type="submission" date="2014-12" db="EMBL/GenBank/DDBJ databases">
        <title>Comparative genomics of the lactic acid bacteria isolated from the honey bee gut.</title>
        <authorList>
            <person name="Ellegaard K.M."/>
            <person name="Tamarit D."/>
            <person name="Javelind E."/>
            <person name="Olofsson T."/>
            <person name="Andersson S.G."/>
            <person name="Vasquez A."/>
        </authorList>
    </citation>
    <scope>NUCLEOTIDE SEQUENCE [LARGE SCALE GENOMIC DNA]</scope>
    <source>
        <strain evidence="5 6">Hon2</strain>
    </source>
</reference>
<proteinExistence type="predicted"/>
<evidence type="ECO:0000259" key="3">
    <source>
        <dbReference type="Pfam" id="PF06030"/>
    </source>
</evidence>
<dbReference type="InterPro" id="IPR010317">
    <property type="entry name" value="WxLIP_PGBD"/>
</dbReference>
<keyword evidence="6" id="KW-1185">Reference proteome</keyword>
<name>A0A0F4KQG5_9LACO</name>
<organism evidence="5 6">
    <name type="scientific">Bombilactobacillus mellis</name>
    <dbReference type="NCBI Taxonomy" id="1218508"/>
    <lineage>
        <taxon>Bacteria</taxon>
        <taxon>Bacillati</taxon>
        <taxon>Bacillota</taxon>
        <taxon>Bacilli</taxon>
        <taxon>Lactobacillales</taxon>
        <taxon>Lactobacillaceae</taxon>
        <taxon>Bombilactobacillus</taxon>
    </lineage>
</organism>
<gene>
    <name evidence="5" type="ORF">JG29_12990</name>
</gene>
<feature type="signal peptide" evidence="2">
    <location>
        <begin position="1"/>
        <end position="31"/>
    </location>
</feature>
<keyword evidence="1" id="KW-0472">Membrane</keyword>
<protein>
    <submittedName>
        <fullName evidence="5">Uncharacterized protein</fullName>
    </submittedName>
</protein>
<keyword evidence="2" id="KW-0732">Signal</keyword>
<dbReference type="OrthoDB" id="2148359at2"/>
<dbReference type="Pfam" id="PF06030">
    <property type="entry name" value="WxLIP_PGBD"/>
    <property type="match status" value="1"/>
</dbReference>
<dbReference type="HOGENOM" id="CLU_051987_0_2_9"/>
<dbReference type="STRING" id="1218508.JG29_12990"/>
<evidence type="ECO:0000256" key="1">
    <source>
        <dbReference type="SAM" id="Phobius"/>
    </source>
</evidence>
<dbReference type="Pfam" id="PF11797">
    <property type="entry name" value="WxLIP_HBD"/>
    <property type="match status" value="1"/>
</dbReference>
<comment type="caution">
    <text evidence="5">The sequence shown here is derived from an EMBL/GenBank/DDBJ whole genome shotgun (WGS) entry which is preliminary data.</text>
</comment>
<dbReference type="AlphaFoldDB" id="A0A0F4KQG5"/>
<accession>A0A0F4KQG5</accession>
<feature type="domain" description="WxL Interacting Protein host binding" evidence="4">
    <location>
        <begin position="166"/>
        <end position="309"/>
    </location>
</feature>
<feature type="transmembrane region" description="Helical" evidence="1">
    <location>
        <begin position="319"/>
        <end position="339"/>
    </location>
</feature>
<sequence length="355" mass="39865">MHLSSMKKCNFIFWITFFSLLLFFTGSSAFATSPNYGLKVNYGNNQIAQNGQIDVFGSPGQTVNASITISNQSSKDQQYEVHFYTAGTTDDGSYNYVKKRRPDSSLKLNLKNYIKPVQQVVTVKANSMQNVGFNITIPTKKFTGYLMGGITVSPYHQKAETSLTSNGTLIKNKYSQGLPVKVRQAQGNKKNPEFRILGVSPTADKTLKSRGVNAHVQNYVDGFLPDLSLQATVTRRPDDHKFKVKTTSGNPQSVAPNSNYQFYIDWGKKTLQAGDYHLRMKYTTADKTKSWIINKDFSISNADAAKYNKLSGIKPNYTWLWILIALLALILVLGLGIFFGRRNQQKKQPPMNNQY</sequence>
<feature type="domain" description="WxL Interacting Protein peptidoglycan binding" evidence="3">
    <location>
        <begin position="42"/>
        <end position="153"/>
    </location>
</feature>
<evidence type="ECO:0000256" key="2">
    <source>
        <dbReference type="SAM" id="SignalP"/>
    </source>
</evidence>
<evidence type="ECO:0000313" key="6">
    <source>
        <dbReference type="Proteomes" id="UP000033695"/>
    </source>
</evidence>
<dbReference type="EMBL" id="JXBZ01000009">
    <property type="protein sequence ID" value="KJY48249.1"/>
    <property type="molecule type" value="Genomic_DNA"/>
</dbReference>
<keyword evidence="1" id="KW-1133">Transmembrane helix</keyword>
<dbReference type="PATRIC" id="fig|1218508.4.peg.1288"/>
<evidence type="ECO:0000313" key="5">
    <source>
        <dbReference type="EMBL" id="KJY48249.1"/>
    </source>
</evidence>